<dbReference type="Pfam" id="PF12552">
    <property type="entry name" value="DUF3741"/>
    <property type="match status" value="1"/>
</dbReference>
<evidence type="ECO:0000259" key="2">
    <source>
        <dbReference type="Pfam" id="PF12552"/>
    </source>
</evidence>
<sequence>MTKKSRKRPARFEKHQAGCMWSLINIFDFRHGRPSQKLLSDRKHGGKRIVGAGYSDIMLDSLGESCEVCKETNLKFDKFVVIAAVVGYWCSTGYPPQALFPTYNALLMDASSSILIAFQTVVQSETPTTDASKMSVKELMEEEMFGDQDQRKCANIANRDTKQSATGDEGHVKKNHGWMRSKIDLDADDFVAAADLVADKPSHQKNKPSGSVDLNVMVEELCTRIHEKDVSHFKPGHDGQLTTQQAEDPFIIEEKLCEATKVLVNHFTDEKSFNKDRRIQSSQELVDALHILNSNKEAFLKLLKDPNSLLTKHIQTLQDIQIEEGKFKVLTDSDLLEHNSGNAKQQNFFWRRFKGLERNSTKKNETSEDLNRIVVLKPGPLGSRNLGMAGTCGSLSESPRSVGDKGQIERVSSPFSFAEFKRKLKHVMRIEHYGFIHNGLSRHAPKETLMMSRDKKTGEAVAMASPSRDHFFIERIPKPSPAIKQVKGGKSCQEHVPGLPSEQRVSNIYVEAKKHLAEIVGNGDVDVDSHSKQVPKPLGRILSFSGYSSPAICSPRTDGGVRLSLDGECQTVDDIMKQMNPSLLGRVRQESENGPCIATEKPFHEPKVPVLGRHFLEELPCESEPPHEAEISAVEADADIVRSSDADSCEESNPIEISFKSCARQPSNMGEVAETSSKFSEESHLSVSLGQETRDKNELSSSPFASTLTCSVGEKIGDPDMTSDATSKPSPVSVLEPLFKEDDISPPGVKSFTVVESFQPRQIHFEAEFSSPPGQILYNRYTTEDSKYTFEFVKAVVQMSGLTWDELLERFLFSDHLIDPELIDEVDFLPDLLPCDFNLLFYLINEILVEICWVNFGCTLSFAKPFVHPVSKGKDIFTETWKEVDWYLKMDGGPRHTLDQVLANDFAKARMWTDLQLDNESIGIQLQESILEELVEELVQQTEYPLIPLAEAEGSESQLSIEL</sequence>
<dbReference type="AlphaFoldDB" id="A0A9Q1KER2"/>
<feature type="domain" description="DUF4378" evidence="3">
    <location>
        <begin position="790"/>
        <end position="937"/>
    </location>
</feature>
<evidence type="ECO:0008006" key="6">
    <source>
        <dbReference type="Google" id="ProtNLM"/>
    </source>
</evidence>
<name>A0A9Q1KER2_9CARY</name>
<dbReference type="OrthoDB" id="770239at2759"/>
<evidence type="ECO:0000313" key="5">
    <source>
        <dbReference type="Proteomes" id="UP001153076"/>
    </source>
</evidence>
<feature type="region of interest" description="Disordered" evidence="1">
    <location>
        <begin position="667"/>
        <end position="702"/>
    </location>
</feature>
<reference evidence="4" key="1">
    <citation type="submission" date="2022-04" db="EMBL/GenBank/DDBJ databases">
        <title>Carnegiea gigantea Genome sequencing and assembly v2.</title>
        <authorList>
            <person name="Copetti D."/>
            <person name="Sanderson M.J."/>
            <person name="Burquez A."/>
            <person name="Wojciechowski M.F."/>
        </authorList>
    </citation>
    <scope>NUCLEOTIDE SEQUENCE</scope>
    <source>
        <strain evidence="4">SGP5-SGP5p</strain>
        <tissue evidence="4">Aerial part</tissue>
    </source>
</reference>
<feature type="domain" description="DUF3741" evidence="2">
    <location>
        <begin position="266"/>
        <end position="308"/>
    </location>
</feature>
<proteinExistence type="predicted"/>
<dbReference type="EMBL" id="JAKOGI010000163">
    <property type="protein sequence ID" value="KAJ8441516.1"/>
    <property type="molecule type" value="Genomic_DNA"/>
</dbReference>
<comment type="caution">
    <text evidence="4">The sequence shown here is derived from an EMBL/GenBank/DDBJ whole genome shotgun (WGS) entry which is preliminary data.</text>
</comment>
<accession>A0A9Q1KER2</accession>
<gene>
    <name evidence="4" type="ORF">Cgig2_026317</name>
</gene>
<dbReference type="Pfam" id="PF14309">
    <property type="entry name" value="DUF4378"/>
    <property type="match status" value="1"/>
</dbReference>
<organism evidence="4 5">
    <name type="scientific">Carnegiea gigantea</name>
    <dbReference type="NCBI Taxonomy" id="171969"/>
    <lineage>
        <taxon>Eukaryota</taxon>
        <taxon>Viridiplantae</taxon>
        <taxon>Streptophyta</taxon>
        <taxon>Embryophyta</taxon>
        <taxon>Tracheophyta</taxon>
        <taxon>Spermatophyta</taxon>
        <taxon>Magnoliopsida</taxon>
        <taxon>eudicotyledons</taxon>
        <taxon>Gunneridae</taxon>
        <taxon>Pentapetalae</taxon>
        <taxon>Caryophyllales</taxon>
        <taxon>Cactineae</taxon>
        <taxon>Cactaceae</taxon>
        <taxon>Cactoideae</taxon>
        <taxon>Echinocereeae</taxon>
        <taxon>Carnegiea</taxon>
    </lineage>
</organism>
<evidence type="ECO:0000259" key="3">
    <source>
        <dbReference type="Pfam" id="PF14309"/>
    </source>
</evidence>
<keyword evidence="5" id="KW-1185">Reference proteome</keyword>
<dbReference type="PANTHER" id="PTHR47212">
    <property type="entry name" value="ADHESIN-LIKE PROTEIN, PUTATIVE (DUF3741)-RELATED"/>
    <property type="match status" value="1"/>
</dbReference>
<dbReference type="InterPro" id="IPR022212">
    <property type="entry name" value="DUF3741"/>
</dbReference>
<evidence type="ECO:0000256" key="1">
    <source>
        <dbReference type="SAM" id="MobiDB-lite"/>
    </source>
</evidence>
<dbReference type="PANTHER" id="PTHR47212:SF4">
    <property type="entry name" value="ADHESIN-LIKE PROTEIN, PUTATIVE (DUF3741)-RELATED"/>
    <property type="match status" value="1"/>
</dbReference>
<dbReference type="Proteomes" id="UP001153076">
    <property type="component" value="Unassembled WGS sequence"/>
</dbReference>
<protein>
    <recommendedName>
        <fullName evidence="6">DUF4378 domain-containing protein</fullName>
    </recommendedName>
</protein>
<dbReference type="InterPro" id="IPR025486">
    <property type="entry name" value="DUF4378"/>
</dbReference>
<feature type="compositionally biased region" description="Polar residues" evidence="1">
    <location>
        <begin position="667"/>
        <end position="678"/>
    </location>
</feature>
<evidence type="ECO:0000313" key="4">
    <source>
        <dbReference type="EMBL" id="KAJ8441516.1"/>
    </source>
</evidence>